<organism evidence="2">
    <name type="scientific">Aspergillus arachidicola</name>
    <dbReference type="NCBI Taxonomy" id="656916"/>
    <lineage>
        <taxon>Eukaryota</taxon>
        <taxon>Fungi</taxon>
        <taxon>Dikarya</taxon>
        <taxon>Ascomycota</taxon>
        <taxon>Pezizomycotina</taxon>
        <taxon>Eurotiomycetes</taxon>
        <taxon>Eurotiomycetidae</taxon>
        <taxon>Eurotiales</taxon>
        <taxon>Aspergillaceae</taxon>
        <taxon>Aspergillus</taxon>
        <taxon>Aspergillus subgen. Circumdati</taxon>
    </lineage>
</organism>
<dbReference type="EMBL" id="ML737160">
    <property type="protein sequence ID" value="KAE8339141.1"/>
    <property type="molecule type" value="Genomic_DNA"/>
</dbReference>
<dbReference type="Proteomes" id="UP000325558">
    <property type="component" value="Unassembled WGS sequence"/>
</dbReference>
<reference evidence="2" key="1">
    <citation type="submission" date="2019-04" db="EMBL/GenBank/DDBJ databases">
        <title>Friends and foes A comparative genomics study of 23 Aspergillus species from section Flavi.</title>
        <authorList>
            <consortium name="DOE Joint Genome Institute"/>
            <person name="Kjaerbolling I."/>
            <person name="Vesth T."/>
            <person name="Frisvad J.C."/>
            <person name="Nybo J.L."/>
            <person name="Theobald S."/>
            <person name="Kildgaard S."/>
            <person name="Isbrandt T."/>
            <person name="Kuo A."/>
            <person name="Sato A."/>
            <person name="Lyhne E.K."/>
            <person name="Kogle M.E."/>
            <person name="Wiebenga A."/>
            <person name="Kun R.S."/>
            <person name="Lubbers R.J."/>
            <person name="Makela M.R."/>
            <person name="Barry K."/>
            <person name="Chovatia M."/>
            <person name="Clum A."/>
            <person name="Daum C."/>
            <person name="Haridas S."/>
            <person name="He G."/>
            <person name="LaButti K."/>
            <person name="Lipzen A."/>
            <person name="Mondo S."/>
            <person name="Riley R."/>
            <person name="Salamov A."/>
            <person name="Simmons B.A."/>
            <person name="Magnuson J.K."/>
            <person name="Henrissat B."/>
            <person name="Mortensen U.H."/>
            <person name="Larsen T.O."/>
            <person name="Devries R.P."/>
            <person name="Grigoriev I.V."/>
            <person name="Machida M."/>
            <person name="Baker S.E."/>
            <person name="Andersen M.R."/>
        </authorList>
    </citation>
    <scope>NUCLEOTIDE SEQUENCE</scope>
    <source>
        <strain evidence="2">CBS 117612</strain>
    </source>
</reference>
<accession>A0A5N6Y120</accession>
<protein>
    <recommendedName>
        <fullName evidence="3">Secreted protein</fullName>
    </recommendedName>
</protein>
<name>A0A5N6Y120_9EURO</name>
<evidence type="ECO:0000256" key="1">
    <source>
        <dbReference type="SAM" id="SignalP"/>
    </source>
</evidence>
<evidence type="ECO:0000313" key="2">
    <source>
        <dbReference type="EMBL" id="KAE8339141.1"/>
    </source>
</evidence>
<keyword evidence="1" id="KW-0732">Signal</keyword>
<gene>
    <name evidence="2" type="ORF">BDV24DRAFT_136812</name>
</gene>
<sequence length="75" mass="8653">MSLCLSFSWFPFFLGGGVRYSVLSSSFSLYCHCHLRRCGYDMQPQSRRTNSRITGSGTLDKFLRRSVPALRVRVR</sequence>
<feature type="chain" id="PRO_5024867091" description="Secreted protein" evidence="1">
    <location>
        <begin position="20"/>
        <end position="75"/>
    </location>
</feature>
<feature type="signal peptide" evidence="1">
    <location>
        <begin position="1"/>
        <end position="19"/>
    </location>
</feature>
<evidence type="ECO:0008006" key="3">
    <source>
        <dbReference type="Google" id="ProtNLM"/>
    </source>
</evidence>
<dbReference type="AlphaFoldDB" id="A0A5N6Y120"/>
<proteinExistence type="predicted"/>